<dbReference type="AlphaFoldDB" id="A0A6M4INE9"/>
<dbReference type="KEGG" id="ggr:HKW67_07975"/>
<dbReference type="Gene3D" id="2.60.40.1120">
    <property type="entry name" value="Carboxypeptidase-like, regulatory domain"/>
    <property type="match status" value="1"/>
</dbReference>
<feature type="domain" description="SbsA Ig-like" evidence="4">
    <location>
        <begin position="35"/>
        <end position="136"/>
    </location>
</feature>
<sequence length="441" mass="47657">MKTAMKAVALRAAALLLLTGCANQTAPPGGPPDLAPPLVLKVTPQDNAVGAKPKAVVLQFDEVISETPKGAKDIADLVFISPKSGVPKVDWGRSKIEIRPSNGWKPNTVYSVVIKRGLQDLRSNGIDSTIRLVFSTGGPIPTTRITGVAFDWAAGNGLSGALVEAIAPDSTTYQVVADSTGRYVLQYLPPGPYLLRAYGDRNTNRSLDPIEVWDSVSVTLTQSADIEFYGFAHDTVGLRVSEVTPLDSAVLKVVFDKPYAPGRLFGPEDVLIRRNDSTIVRVKAVQTIPERNLADSLRAKVRADSVARVAALRDSTPALRARTDSLARVKRADSLAAVARTEREARARAAARRGRPGAPIDTTPPPKLRRPLLYKEIYVTLDTVLEPQKQFRLTVSNLRSLSGTVRSPARTFTTPRAPKPDSTSDAAKRDSTKRDTTAVKR</sequence>
<evidence type="ECO:0000313" key="6">
    <source>
        <dbReference type="Proteomes" id="UP000500938"/>
    </source>
</evidence>
<dbReference type="InterPro" id="IPR032812">
    <property type="entry name" value="SbsA_Ig"/>
</dbReference>
<dbReference type="GO" id="GO:0030246">
    <property type="term" value="F:carbohydrate binding"/>
    <property type="evidence" value="ECO:0007669"/>
    <property type="project" value="InterPro"/>
</dbReference>
<feature type="compositionally biased region" description="Polar residues" evidence="2">
    <location>
        <begin position="403"/>
        <end position="414"/>
    </location>
</feature>
<evidence type="ECO:0000259" key="4">
    <source>
        <dbReference type="Pfam" id="PF13205"/>
    </source>
</evidence>
<dbReference type="Proteomes" id="UP000500938">
    <property type="component" value="Chromosome"/>
</dbReference>
<name>A0A6M4INE9_9BACT</name>
<accession>A0A6M4INE9</accession>
<dbReference type="InterPro" id="IPR013784">
    <property type="entry name" value="Carb-bd-like_fold"/>
</dbReference>
<protein>
    <recommendedName>
        <fullName evidence="4">SbsA Ig-like domain-containing protein</fullName>
    </recommendedName>
</protein>
<proteinExistence type="predicted"/>
<organism evidence="5 6">
    <name type="scientific">Gemmatimonas groenlandica</name>
    <dbReference type="NCBI Taxonomy" id="2732249"/>
    <lineage>
        <taxon>Bacteria</taxon>
        <taxon>Pseudomonadati</taxon>
        <taxon>Gemmatimonadota</taxon>
        <taxon>Gemmatimonadia</taxon>
        <taxon>Gemmatimonadales</taxon>
        <taxon>Gemmatimonadaceae</taxon>
        <taxon>Gemmatimonas</taxon>
    </lineage>
</organism>
<keyword evidence="1 3" id="KW-0732">Signal</keyword>
<feature type="region of interest" description="Disordered" evidence="2">
    <location>
        <begin position="348"/>
        <end position="367"/>
    </location>
</feature>
<reference evidence="5 6" key="1">
    <citation type="submission" date="2020-05" db="EMBL/GenBank/DDBJ databases">
        <title>Complete genome sequence of Gemmatimonas greenlandica TET16.</title>
        <authorList>
            <person name="Zeng Y."/>
        </authorList>
    </citation>
    <scope>NUCLEOTIDE SEQUENCE [LARGE SCALE GENOMIC DNA]</scope>
    <source>
        <strain evidence="5 6">TET16</strain>
    </source>
</reference>
<dbReference type="Pfam" id="PF13205">
    <property type="entry name" value="Big_5"/>
    <property type="match status" value="1"/>
</dbReference>
<dbReference type="RefSeq" id="WP_171224878.1">
    <property type="nucleotide sequence ID" value="NZ_CP053085.1"/>
</dbReference>
<dbReference type="SUPFAM" id="SSF49452">
    <property type="entry name" value="Starch-binding domain-like"/>
    <property type="match status" value="1"/>
</dbReference>
<gene>
    <name evidence="5" type="ORF">HKW67_07975</name>
</gene>
<evidence type="ECO:0000256" key="2">
    <source>
        <dbReference type="SAM" id="MobiDB-lite"/>
    </source>
</evidence>
<feature type="chain" id="PRO_5026829946" description="SbsA Ig-like domain-containing protein" evidence="3">
    <location>
        <begin position="25"/>
        <end position="441"/>
    </location>
</feature>
<evidence type="ECO:0000313" key="5">
    <source>
        <dbReference type="EMBL" id="QJR35448.1"/>
    </source>
</evidence>
<feature type="region of interest" description="Disordered" evidence="2">
    <location>
        <begin position="403"/>
        <end position="441"/>
    </location>
</feature>
<feature type="signal peptide" evidence="3">
    <location>
        <begin position="1"/>
        <end position="24"/>
    </location>
</feature>
<dbReference type="EMBL" id="CP053085">
    <property type="protein sequence ID" value="QJR35448.1"/>
    <property type="molecule type" value="Genomic_DNA"/>
</dbReference>
<feature type="compositionally biased region" description="Basic and acidic residues" evidence="2">
    <location>
        <begin position="426"/>
        <end position="441"/>
    </location>
</feature>
<keyword evidence="6" id="KW-1185">Reference proteome</keyword>
<evidence type="ECO:0000256" key="3">
    <source>
        <dbReference type="SAM" id="SignalP"/>
    </source>
</evidence>
<dbReference type="Pfam" id="PF13620">
    <property type="entry name" value="CarboxypepD_reg"/>
    <property type="match status" value="1"/>
</dbReference>
<evidence type="ECO:0000256" key="1">
    <source>
        <dbReference type="ARBA" id="ARBA00022729"/>
    </source>
</evidence>